<evidence type="ECO:0000313" key="2">
    <source>
        <dbReference type="Proteomes" id="UP000014070"/>
    </source>
</evidence>
<gene>
    <name evidence="1" type="ORF">MMINT_09635</name>
</gene>
<dbReference type="Proteomes" id="UP000014070">
    <property type="component" value="Chromosome"/>
</dbReference>
<dbReference type="InParanoid" id="R9TAA9"/>
<keyword evidence="2" id="KW-1185">Reference proteome</keyword>
<dbReference type="STRING" id="1295009.MMINT_09635"/>
<dbReference type="EMBL" id="CP005934">
    <property type="protein sequence ID" value="AGN26318.1"/>
    <property type="molecule type" value="Genomic_DNA"/>
</dbReference>
<dbReference type="AlphaFoldDB" id="R9TAA9"/>
<protein>
    <submittedName>
        <fullName evidence="1">Uncharacterized protein</fullName>
    </submittedName>
</protein>
<evidence type="ECO:0000313" key="1">
    <source>
        <dbReference type="EMBL" id="AGN26318.1"/>
    </source>
</evidence>
<organism evidence="1 2">
    <name type="scientific">Methanomassiliicoccus intestinalis (strain Issoire-Mx1)</name>
    <dbReference type="NCBI Taxonomy" id="1295009"/>
    <lineage>
        <taxon>Archaea</taxon>
        <taxon>Methanobacteriati</taxon>
        <taxon>Thermoplasmatota</taxon>
        <taxon>Thermoplasmata</taxon>
        <taxon>Methanomassiliicoccales</taxon>
        <taxon>Methanomassiliicoccaceae</taxon>
        <taxon>Methanomassiliicoccus</taxon>
    </lineage>
</organism>
<sequence>MNDCTSDRCSLCSAEMPYNVLQKIRRSVYARAYARASIRSGKVPEKQVFTLFDFEGIFTPNLYLSVSAENYRDDASKEAL</sequence>
<dbReference type="HOGENOM" id="CLU_2581202_0_0_2"/>
<proteinExistence type="predicted"/>
<name>R9TAA9_METII</name>
<dbReference type="KEGG" id="mer:MMINT_09635"/>
<reference evidence="1 2" key="1">
    <citation type="journal article" date="2013" name="Genome Announc.">
        <title>Genome sequence of 'Candidatus Methanomassiliicoccus intestinalis' Issoire-Mx1, a third thermoplasmatales-related methanogenic archaeon from human feces.</title>
        <authorList>
            <person name="Borrel G."/>
            <person name="Harris H.M."/>
            <person name="Parisot N."/>
            <person name="Gaci N."/>
            <person name="Tottey W."/>
            <person name="Mihajlovski A."/>
            <person name="Deane J."/>
            <person name="Gribaldo S."/>
            <person name="Bardot O."/>
            <person name="Peyretaillade E."/>
            <person name="Peyret P."/>
            <person name="O'Toole P.W."/>
            <person name="Brugere J.F."/>
        </authorList>
    </citation>
    <scope>NUCLEOTIDE SEQUENCE [LARGE SCALE GENOMIC DNA]</scope>
    <source>
        <strain evidence="1 2">Issoire-Mx1</strain>
    </source>
</reference>
<accession>R9TAA9</accession>